<dbReference type="Pfam" id="PF06026">
    <property type="entry name" value="Rib_5-P_isom_A"/>
    <property type="match status" value="1"/>
</dbReference>
<evidence type="ECO:0000256" key="3">
    <source>
        <dbReference type="HAMAP-Rule" id="MF_00170"/>
    </source>
</evidence>
<dbReference type="SUPFAM" id="SSF75445">
    <property type="entry name" value="D-ribose-5-phosphate isomerase (RpiA), lid domain"/>
    <property type="match status" value="1"/>
</dbReference>
<gene>
    <name evidence="3" type="primary">rpiA</name>
    <name evidence="4" type="ORF">HK12_05320</name>
</gene>
<organism evidence="4 5">
    <name type="scientific">Acetobacter orientalis</name>
    <dbReference type="NCBI Taxonomy" id="146474"/>
    <lineage>
        <taxon>Bacteria</taxon>
        <taxon>Pseudomonadati</taxon>
        <taxon>Pseudomonadota</taxon>
        <taxon>Alphaproteobacteria</taxon>
        <taxon>Acetobacterales</taxon>
        <taxon>Acetobacteraceae</taxon>
        <taxon>Acetobacter</taxon>
    </lineage>
</organism>
<dbReference type="CDD" id="cd01398">
    <property type="entry name" value="RPI_A"/>
    <property type="match status" value="1"/>
</dbReference>
<dbReference type="NCBIfam" id="TIGR00021">
    <property type="entry name" value="rpiA"/>
    <property type="match status" value="1"/>
</dbReference>
<dbReference type="FunFam" id="3.40.50.1360:FF:000001">
    <property type="entry name" value="Ribose-5-phosphate isomerase A"/>
    <property type="match status" value="1"/>
</dbReference>
<protein>
    <recommendedName>
        <fullName evidence="3">Ribose-5-phosphate isomerase A</fullName>
        <ecNumber evidence="3">5.3.1.6</ecNumber>
    </recommendedName>
    <alternativeName>
        <fullName evidence="3">Phosphoriboisomerase A</fullName>
        <shortName evidence="3">PRI</shortName>
    </alternativeName>
</protein>
<feature type="binding site" evidence="3">
    <location>
        <position position="131"/>
    </location>
    <ligand>
        <name>substrate</name>
    </ligand>
</feature>
<dbReference type="Proteomes" id="UP000194639">
    <property type="component" value="Unassembled WGS sequence"/>
</dbReference>
<comment type="subunit">
    <text evidence="3">Homodimer.</text>
</comment>
<dbReference type="Gene3D" id="3.30.70.260">
    <property type="match status" value="1"/>
</dbReference>
<evidence type="ECO:0000313" key="4">
    <source>
        <dbReference type="EMBL" id="OUI81406.1"/>
    </source>
</evidence>
<dbReference type="InterPro" id="IPR004788">
    <property type="entry name" value="Ribose5P_isomerase_type_A"/>
</dbReference>
<feature type="active site" description="Proton acceptor" evidence="3">
    <location>
        <position position="113"/>
    </location>
</feature>
<dbReference type="UniPathway" id="UPA00115">
    <property type="reaction ID" value="UER00412"/>
</dbReference>
<dbReference type="GO" id="GO:0009052">
    <property type="term" value="P:pentose-phosphate shunt, non-oxidative branch"/>
    <property type="evidence" value="ECO:0007669"/>
    <property type="project" value="UniProtKB-UniRule"/>
</dbReference>
<comment type="similarity">
    <text evidence="3">Belongs to the ribose 5-phosphate isomerase family.</text>
</comment>
<dbReference type="InterPro" id="IPR037171">
    <property type="entry name" value="NagB/RpiA_transferase-like"/>
</dbReference>
<comment type="function">
    <text evidence="3">Catalyzes the reversible conversion of ribose-5-phosphate to ribulose 5-phosphate.</text>
</comment>
<dbReference type="PANTHER" id="PTHR43748:SF3">
    <property type="entry name" value="RIBOSE-5-PHOSPHATE ISOMERASE 3, CHLOROPLASTIC-RELATED"/>
    <property type="match status" value="1"/>
</dbReference>
<keyword evidence="2 3" id="KW-0413">Isomerase</keyword>
<feature type="binding site" evidence="3">
    <location>
        <begin position="104"/>
        <end position="107"/>
    </location>
    <ligand>
        <name>substrate</name>
    </ligand>
</feature>
<feature type="binding site" evidence="3">
    <location>
        <begin position="90"/>
        <end position="93"/>
    </location>
    <ligand>
        <name>substrate</name>
    </ligand>
</feature>
<dbReference type="NCBIfam" id="NF001924">
    <property type="entry name" value="PRK00702.1"/>
    <property type="match status" value="1"/>
</dbReference>
<dbReference type="GO" id="GO:0004751">
    <property type="term" value="F:ribose-5-phosphate isomerase activity"/>
    <property type="evidence" value="ECO:0007669"/>
    <property type="project" value="UniProtKB-UniRule"/>
</dbReference>
<accession>A0A252A1T0</accession>
<dbReference type="AlphaFoldDB" id="A0A252A1T0"/>
<sequence>MTGQTPDPAAQFKQQAAEYAAAFVKDGMAVGLGTGSTAKFVVAELGRRMREEGLRFCAIPTSDATEAQAREEGIPLTTFAQHPYLDLAIDGADEIEPVTLNLVKGRGGALLREKIVAAAAKQFVVVADASKYVEHLGMLCPVPVEVVPFGWESAAARLAALGAQVAPRKHANGSFYLTDEKNLIMDCIFGPITDPDALSRSIYAIVGVIEHGLFLHMATQTITAGPEGIKVLDVSGSSTQG</sequence>
<dbReference type="EC" id="5.3.1.6" evidence="3"/>
<reference evidence="4 5" key="1">
    <citation type="submission" date="2014-06" db="EMBL/GenBank/DDBJ databases">
        <authorList>
            <person name="Ju J."/>
            <person name="Zhang J."/>
        </authorList>
    </citation>
    <scope>NUCLEOTIDE SEQUENCE [LARGE SCALE GENOMIC DNA]</scope>
    <source>
        <strain evidence="4">DmW_045</strain>
    </source>
</reference>
<comment type="catalytic activity">
    <reaction evidence="1 3">
        <text>aldehydo-D-ribose 5-phosphate = D-ribulose 5-phosphate</text>
        <dbReference type="Rhea" id="RHEA:14657"/>
        <dbReference type="ChEBI" id="CHEBI:58121"/>
        <dbReference type="ChEBI" id="CHEBI:58273"/>
        <dbReference type="EC" id="5.3.1.6"/>
    </reaction>
</comment>
<dbReference type="EMBL" id="JOMO01000023">
    <property type="protein sequence ID" value="OUI81406.1"/>
    <property type="molecule type" value="Genomic_DNA"/>
</dbReference>
<evidence type="ECO:0000313" key="5">
    <source>
        <dbReference type="Proteomes" id="UP000194639"/>
    </source>
</evidence>
<name>A0A252A1T0_9PROT</name>
<comment type="caution">
    <text evidence="4">The sequence shown here is derived from an EMBL/GenBank/DDBJ whole genome shotgun (WGS) entry which is preliminary data.</text>
</comment>
<dbReference type="Gene3D" id="3.40.50.1360">
    <property type="match status" value="1"/>
</dbReference>
<comment type="pathway">
    <text evidence="3">Carbohydrate degradation; pentose phosphate pathway; D-ribose 5-phosphate from D-ribulose 5-phosphate (non-oxidative stage): step 1/1.</text>
</comment>
<dbReference type="RefSeq" id="WP_086552377.1">
    <property type="nucleotide sequence ID" value="NZ_JBDNON010000034.1"/>
</dbReference>
<evidence type="ECO:0000256" key="2">
    <source>
        <dbReference type="ARBA" id="ARBA00023235"/>
    </source>
</evidence>
<dbReference type="HAMAP" id="MF_00170">
    <property type="entry name" value="Rib_5P_isom_A"/>
    <property type="match status" value="1"/>
</dbReference>
<evidence type="ECO:0000256" key="1">
    <source>
        <dbReference type="ARBA" id="ARBA00001713"/>
    </source>
</evidence>
<dbReference type="SUPFAM" id="SSF100950">
    <property type="entry name" value="NagB/RpiA/CoA transferase-like"/>
    <property type="match status" value="1"/>
</dbReference>
<dbReference type="InterPro" id="IPR050262">
    <property type="entry name" value="Ribose-5P_isomerase"/>
</dbReference>
<dbReference type="InterPro" id="IPR020672">
    <property type="entry name" value="Ribose5P_isomerase_typA_subgr"/>
</dbReference>
<feature type="binding site" evidence="3">
    <location>
        <begin position="34"/>
        <end position="37"/>
    </location>
    <ligand>
        <name>substrate</name>
    </ligand>
</feature>
<proteinExistence type="inferred from homology"/>
<dbReference type="PANTHER" id="PTHR43748">
    <property type="entry name" value="RIBOSE-5-PHOSPHATE ISOMERASE 3, CHLOROPLASTIC-RELATED"/>
    <property type="match status" value="1"/>
</dbReference>